<dbReference type="PROSITE" id="PS50089">
    <property type="entry name" value="ZF_RING_2"/>
    <property type="match status" value="1"/>
</dbReference>
<keyword evidence="1" id="KW-0863">Zinc-finger</keyword>
<feature type="compositionally biased region" description="Acidic residues" evidence="2">
    <location>
        <begin position="250"/>
        <end position="274"/>
    </location>
</feature>
<feature type="compositionally biased region" description="Acidic residues" evidence="2">
    <location>
        <begin position="185"/>
        <end position="203"/>
    </location>
</feature>
<name>A0A835B7R8_9POAL</name>
<sequence>MDDNGQGPWFLTPDRIIYFSGDNPYASGRRRRYDDTPFVSSPARREEMDDDAQGLSFLTRDRIIFVHRNRQRWRRLRYDDMPVPDPNGWPGLLPQPQAAAGDHRSSKRARVAASREAILGLQEVTGRHCFGEECAICLNDFRADETLRAMPCSHAFHQHCISEWLRRNGVCPLCRHRLPTASTPNEEEEEDEQDSDDEEDGEDQVYSVVHNATGIAYTPEEEAEQGGGGGGEEDGEHEEHRMSGAGIALAEEEEQDGGCDEEDGEDEDDMEWEDGGIILDESS</sequence>
<proteinExistence type="predicted"/>
<dbReference type="Pfam" id="PF13639">
    <property type="entry name" value="zf-RING_2"/>
    <property type="match status" value="1"/>
</dbReference>
<reference evidence="4" key="1">
    <citation type="submission" date="2020-07" db="EMBL/GenBank/DDBJ databases">
        <title>Genome sequence and genetic diversity analysis of an under-domesticated orphan crop, white fonio (Digitaria exilis).</title>
        <authorList>
            <person name="Bennetzen J.L."/>
            <person name="Chen S."/>
            <person name="Ma X."/>
            <person name="Wang X."/>
            <person name="Yssel A.E.J."/>
            <person name="Chaluvadi S.R."/>
            <person name="Johnson M."/>
            <person name="Gangashetty P."/>
            <person name="Hamidou F."/>
            <person name="Sanogo M.D."/>
            <person name="Zwaenepoel A."/>
            <person name="Wallace J."/>
            <person name="Van De Peer Y."/>
            <person name="Van Deynze A."/>
        </authorList>
    </citation>
    <scope>NUCLEOTIDE SEQUENCE</scope>
    <source>
        <tissue evidence="4">Leaves</tissue>
    </source>
</reference>
<dbReference type="InterPro" id="IPR013083">
    <property type="entry name" value="Znf_RING/FYVE/PHD"/>
</dbReference>
<dbReference type="GO" id="GO:0016020">
    <property type="term" value="C:membrane"/>
    <property type="evidence" value="ECO:0007669"/>
    <property type="project" value="TreeGrafter"/>
</dbReference>
<keyword evidence="5" id="KW-1185">Reference proteome</keyword>
<keyword evidence="1" id="KW-0862">Zinc</keyword>
<dbReference type="Proteomes" id="UP000636709">
    <property type="component" value="Unassembled WGS sequence"/>
</dbReference>
<gene>
    <name evidence="4" type="ORF">HU200_041952</name>
</gene>
<comment type="caution">
    <text evidence="4">The sequence shown here is derived from an EMBL/GenBank/DDBJ whole genome shotgun (WGS) entry which is preliminary data.</text>
</comment>
<dbReference type="EMBL" id="JACEFO010002022">
    <property type="protein sequence ID" value="KAF8689169.1"/>
    <property type="molecule type" value="Genomic_DNA"/>
</dbReference>
<dbReference type="GO" id="GO:0008270">
    <property type="term" value="F:zinc ion binding"/>
    <property type="evidence" value="ECO:0007669"/>
    <property type="project" value="UniProtKB-KW"/>
</dbReference>
<organism evidence="4 5">
    <name type="scientific">Digitaria exilis</name>
    <dbReference type="NCBI Taxonomy" id="1010633"/>
    <lineage>
        <taxon>Eukaryota</taxon>
        <taxon>Viridiplantae</taxon>
        <taxon>Streptophyta</taxon>
        <taxon>Embryophyta</taxon>
        <taxon>Tracheophyta</taxon>
        <taxon>Spermatophyta</taxon>
        <taxon>Magnoliopsida</taxon>
        <taxon>Liliopsida</taxon>
        <taxon>Poales</taxon>
        <taxon>Poaceae</taxon>
        <taxon>PACMAD clade</taxon>
        <taxon>Panicoideae</taxon>
        <taxon>Panicodae</taxon>
        <taxon>Paniceae</taxon>
        <taxon>Anthephorinae</taxon>
        <taxon>Digitaria</taxon>
    </lineage>
</organism>
<dbReference type="SMART" id="SM00184">
    <property type="entry name" value="RING"/>
    <property type="match status" value="1"/>
</dbReference>
<protein>
    <recommendedName>
        <fullName evidence="3">RING-type domain-containing protein</fullName>
    </recommendedName>
</protein>
<dbReference type="Gene3D" id="3.30.40.10">
    <property type="entry name" value="Zinc/RING finger domain, C3HC4 (zinc finger)"/>
    <property type="match status" value="1"/>
</dbReference>
<dbReference type="GO" id="GO:0006511">
    <property type="term" value="P:ubiquitin-dependent protein catabolic process"/>
    <property type="evidence" value="ECO:0007669"/>
    <property type="project" value="TreeGrafter"/>
</dbReference>
<dbReference type="GO" id="GO:0061630">
    <property type="term" value="F:ubiquitin protein ligase activity"/>
    <property type="evidence" value="ECO:0007669"/>
    <property type="project" value="TreeGrafter"/>
</dbReference>
<feature type="region of interest" description="Disordered" evidence="2">
    <location>
        <begin position="177"/>
        <end position="283"/>
    </location>
</feature>
<dbReference type="PANTHER" id="PTHR22765">
    <property type="entry name" value="RING FINGER AND PROTEASE ASSOCIATED DOMAIN-CONTAINING"/>
    <property type="match status" value="1"/>
</dbReference>
<keyword evidence="1" id="KW-0479">Metal-binding</keyword>
<dbReference type="SUPFAM" id="SSF57850">
    <property type="entry name" value="RING/U-box"/>
    <property type="match status" value="1"/>
</dbReference>
<dbReference type="AlphaFoldDB" id="A0A835B7R8"/>
<feature type="domain" description="RING-type" evidence="3">
    <location>
        <begin position="134"/>
        <end position="175"/>
    </location>
</feature>
<dbReference type="InterPro" id="IPR051826">
    <property type="entry name" value="E3_ubiquitin-ligase_domain"/>
</dbReference>
<evidence type="ECO:0000313" key="5">
    <source>
        <dbReference type="Proteomes" id="UP000636709"/>
    </source>
</evidence>
<dbReference type="OrthoDB" id="21204at2759"/>
<dbReference type="InterPro" id="IPR001841">
    <property type="entry name" value="Znf_RING"/>
</dbReference>
<evidence type="ECO:0000259" key="3">
    <source>
        <dbReference type="PROSITE" id="PS50089"/>
    </source>
</evidence>
<dbReference type="PANTHER" id="PTHR22765:SF414">
    <property type="entry name" value="OS12G0143750 PROTEIN"/>
    <property type="match status" value="1"/>
</dbReference>
<evidence type="ECO:0000313" key="4">
    <source>
        <dbReference type="EMBL" id="KAF8689169.1"/>
    </source>
</evidence>
<evidence type="ECO:0000256" key="1">
    <source>
        <dbReference type="PROSITE-ProRule" id="PRU00175"/>
    </source>
</evidence>
<evidence type="ECO:0000256" key="2">
    <source>
        <dbReference type="SAM" id="MobiDB-lite"/>
    </source>
</evidence>
<accession>A0A835B7R8</accession>